<keyword evidence="3" id="KW-0732">Signal</keyword>
<dbReference type="SUPFAM" id="SSF46689">
    <property type="entry name" value="Homeodomain-like"/>
    <property type="match status" value="1"/>
</dbReference>
<dbReference type="InterPro" id="IPR002078">
    <property type="entry name" value="Sigma_54_int"/>
</dbReference>
<feature type="domain" description="Sigma-54 factor interaction" evidence="4">
    <location>
        <begin position="324"/>
        <end position="548"/>
    </location>
</feature>
<dbReference type="Pfam" id="PF25601">
    <property type="entry name" value="AAA_lid_14"/>
    <property type="match status" value="1"/>
</dbReference>
<dbReference type="PANTHER" id="PTHR32071">
    <property type="entry name" value="TRANSCRIPTIONAL REGULATORY PROTEIN"/>
    <property type="match status" value="1"/>
</dbReference>
<organism evidence="6 7">
    <name type="scientific">Citrobacter amalonaticus</name>
    <dbReference type="NCBI Taxonomy" id="35703"/>
    <lineage>
        <taxon>Bacteria</taxon>
        <taxon>Pseudomonadati</taxon>
        <taxon>Pseudomonadota</taxon>
        <taxon>Gammaproteobacteria</taxon>
        <taxon>Enterobacterales</taxon>
        <taxon>Enterobacteriaceae</taxon>
        <taxon>Citrobacter</taxon>
    </lineage>
</organism>
<name>A0ABY0HXN4_CITAM</name>
<dbReference type="SUPFAM" id="SSF52540">
    <property type="entry name" value="P-loop containing nucleoside triphosphate hydrolases"/>
    <property type="match status" value="1"/>
</dbReference>
<dbReference type="RefSeq" id="WP_130097370.1">
    <property type="nucleotide sequence ID" value="NZ_CAXTIL010000012.1"/>
</dbReference>
<dbReference type="PROSITE" id="PS00675">
    <property type="entry name" value="SIGMA54_INTERACT_1"/>
    <property type="match status" value="1"/>
</dbReference>
<dbReference type="InterPro" id="IPR035965">
    <property type="entry name" value="PAS-like_dom_sf"/>
</dbReference>
<dbReference type="Pfam" id="PF00158">
    <property type="entry name" value="Sigma54_activat"/>
    <property type="match status" value="1"/>
</dbReference>
<dbReference type="CDD" id="cd00130">
    <property type="entry name" value="PAS"/>
    <property type="match status" value="1"/>
</dbReference>
<evidence type="ECO:0000256" key="2">
    <source>
        <dbReference type="ARBA" id="ARBA00022840"/>
    </source>
</evidence>
<dbReference type="InterPro" id="IPR009057">
    <property type="entry name" value="Homeodomain-like_sf"/>
</dbReference>
<evidence type="ECO:0000259" key="5">
    <source>
        <dbReference type="PROSITE" id="PS50112"/>
    </source>
</evidence>
<dbReference type="InterPro" id="IPR025662">
    <property type="entry name" value="Sigma_54_int_dom_ATP-bd_1"/>
</dbReference>
<dbReference type="InterPro" id="IPR010524">
    <property type="entry name" value="Sig_transdc_resp-reg_PrpR_N"/>
</dbReference>
<feature type="chain" id="PRO_5046917609" evidence="3">
    <location>
        <begin position="20"/>
        <end position="642"/>
    </location>
</feature>
<dbReference type="NCBIfam" id="TIGR00229">
    <property type="entry name" value="sensory_box"/>
    <property type="match status" value="1"/>
</dbReference>
<dbReference type="Gene3D" id="3.40.50.10660">
    <property type="entry name" value="PrpR receptor domain-like"/>
    <property type="match status" value="1"/>
</dbReference>
<reference evidence="6 7" key="1">
    <citation type="journal article" date="2019" name="Science, e1252229">
        <title>Invertible promoters mediate bacterial phase variation, antibiotic resistance, and host adaptation in the gut.</title>
        <authorList>
            <person name="Jiang X."/>
            <person name="Hall A.B."/>
            <person name="Arthur T.D."/>
            <person name="Plichta D.R."/>
            <person name="Covington C.T."/>
            <person name="Poyet M."/>
            <person name="Crothers J."/>
            <person name="Moses P.L."/>
            <person name="Tolonen A.C."/>
            <person name="Vlamakis H."/>
            <person name="Alm E.J."/>
            <person name="Xavier R.J."/>
        </authorList>
    </citation>
    <scope>NUCLEOTIDE SEQUENCE [LARGE SCALE GENOMIC DNA]</scope>
    <source>
        <strain evidence="7">ca_0067</strain>
    </source>
</reference>
<dbReference type="SUPFAM" id="SSF159800">
    <property type="entry name" value="PrpR receptor domain-like"/>
    <property type="match status" value="1"/>
</dbReference>
<evidence type="ECO:0000256" key="3">
    <source>
        <dbReference type="SAM" id="SignalP"/>
    </source>
</evidence>
<accession>A0ABY0HXN4</accession>
<comment type="caution">
    <text evidence="6">The sequence shown here is derived from an EMBL/GenBank/DDBJ whole genome shotgun (WGS) entry which is preliminary data.</text>
</comment>
<dbReference type="Gene3D" id="3.40.50.2300">
    <property type="match status" value="1"/>
</dbReference>
<dbReference type="InterPro" id="IPR013767">
    <property type="entry name" value="PAS_fold"/>
</dbReference>
<dbReference type="SMART" id="SM00382">
    <property type="entry name" value="AAA"/>
    <property type="match status" value="1"/>
</dbReference>
<evidence type="ECO:0000313" key="7">
    <source>
        <dbReference type="Proteomes" id="UP000292985"/>
    </source>
</evidence>
<keyword evidence="7" id="KW-1185">Reference proteome</keyword>
<feature type="domain" description="PAS" evidence="5">
    <location>
        <begin position="195"/>
        <end position="240"/>
    </location>
</feature>
<dbReference type="PROSITE" id="PS50045">
    <property type="entry name" value="SIGMA54_INTERACT_4"/>
    <property type="match status" value="1"/>
</dbReference>
<dbReference type="InterPro" id="IPR058031">
    <property type="entry name" value="AAA_lid_NorR"/>
</dbReference>
<dbReference type="Gene3D" id="1.10.8.60">
    <property type="match status" value="1"/>
</dbReference>
<dbReference type="InterPro" id="IPR027417">
    <property type="entry name" value="P-loop_NTPase"/>
</dbReference>
<gene>
    <name evidence="6" type="ORF">EAJ18_05885</name>
</gene>
<dbReference type="Gene3D" id="3.40.50.300">
    <property type="entry name" value="P-loop containing nucleotide triphosphate hydrolases"/>
    <property type="match status" value="1"/>
</dbReference>
<evidence type="ECO:0000313" key="6">
    <source>
        <dbReference type="EMBL" id="RYT45293.1"/>
    </source>
</evidence>
<dbReference type="Proteomes" id="UP000292985">
    <property type="component" value="Unassembled WGS sequence"/>
</dbReference>
<dbReference type="SMART" id="SM00091">
    <property type="entry name" value="PAS"/>
    <property type="match status" value="1"/>
</dbReference>
<feature type="signal peptide" evidence="3">
    <location>
        <begin position="1"/>
        <end position="19"/>
    </location>
</feature>
<dbReference type="Gene3D" id="3.30.450.20">
    <property type="entry name" value="PAS domain"/>
    <property type="match status" value="1"/>
</dbReference>
<dbReference type="PANTHER" id="PTHR32071:SF57">
    <property type="entry name" value="C4-DICARBOXYLATE TRANSPORT TRANSCRIPTIONAL REGULATORY PROTEIN DCTD"/>
    <property type="match status" value="1"/>
</dbReference>
<dbReference type="CDD" id="cd00009">
    <property type="entry name" value="AAA"/>
    <property type="match status" value="1"/>
</dbReference>
<dbReference type="Pfam" id="PF00989">
    <property type="entry name" value="PAS"/>
    <property type="match status" value="1"/>
</dbReference>
<protein>
    <submittedName>
        <fullName evidence="6">Sigma-54-dependent Fis family transcriptional regulator</fullName>
    </submittedName>
</protein>
<dbReference type="SUPFAM" id="SSF55785">
    <property type="entry name" value="PYP-like sensor domain (PAS domain)"/>
    <property type="match status" value="1"/>
</dbReference>
<keyword evidence="2" id="KW-0067">ATP-binding</keyword>
<dbReference type="Pfam" id="PF06506">
    <property type="entry name" value="PrpR_N"/>
    <property type="match status" value="1"/>
</dbReference>
<evidence type="ECO:0000259" key="4">
    <source>
        <dbReference type="PROSITE" id="PS50045"/>
    </source>
</evidence>
<dbReference type="PROSITE" id="PS50112">
    <property type="entry name" value="PAS"/>
    <property type="match status" value="1"/>
</dbReference>
<evidence type="ECO:0000256" key="1">
    <source>
        <dbReference type="ARBA" id="ARBA00022741"/>
    </source>
</evidence>
<dbReference type="InterPro" id="IPR003593">
    <property type="entry name" value="AAA+_ATPase"/>
</dbReference>
<keyword evidence="1" id="KW-0547">Nucleotide-binding</keyword>
<dbReference type="InterPro" id="IPR000014">
    <property type="entry name" value="PAS"/>
</dbReference>
<dbReference type="EMBL" id="RCYA01000002">
    <property type="protein sequence ID" value="RYT45293.1"/>
    <property type="molecule type" value="Genomic_DNA"/>
</dbReference>
<sequence>MSHKTLPNLALITPYPALAAVVTEQCAGIFNCHVFHGSLEKAAGIARNLDPDFYDIIISRGGTADYIDRVTKIPVVRILTSALDLLKSLTPLKKHPHKIAFFNYQNYLSDVNLVATALDVEIEEFIFLSHADMVDKLKKCRARNFQTVAGGLPVSDTAEHYEMHGILIENGLESVNSALREAMAIVETTRRKQQDMARLEIILSSITEGIIVTNENNEIQIFNKSAENIFGLMASQVIGKPVDTVIKNTRINQVLLTKSPEIREIMDLDNTSIITSRVPIFRGTQCIGVVCSFTDTPQIQKVERIIRGKLMKKGFTARYRFEHILTQNKHMESVIHLAKIYANTHSPVMIYGESGTGKELFAQSIHNQSKRHRGPFVAINCAAIPETLLESELFGYEGGSFTGARREGKEGLIELAHQGTLFLDEIGELPLPIQSRLLRVLQEYEIMRVGGKDIIPVDVRIIGATNRSLEKMAEEGSFRGDLYYRLNVLPLMVPPLRERDGDVRFLAEHFLEKSGCGHKLAQFIALFSTYNWPGNVRELNFIIERLVLLSAGFPDASLFEILNLTGFNALKSCNASQTNGRIVADLSKGQLKVIIKDLERQIIAFYMDLFEQDQEKVAAHLGISKMSLWRKYNQNVIDVGEQ</sequence>
<proteinExistence type="predicted"/>